<evidence type="ECO:0000256" key="6">
    <source>
        <dbReference type="ARBA" id="ARBA00022827"/>
    </source>
</evidence>
<dbReference type="Pfam" id="PF02219">
    <property type="entry name" value="MTHFR"/>
    <property type="match status" value="1"/>
</dbReference>
<dbReference type="InterPro" id="IPR053806">
    <property type="entry name" value="MTHFR_C"/>
</dbReference>
<comment type="pathway">
    <text evidence="11">Amino-acid biosynthesis; L-methionine biosynthesis via de novo pathway.</text>
</comment>
<dbReference type="CDD" id="cd00537">
    <property type="entry name" value="MTHFR"/>
    <property type="match status" value="1"/>
</dbReference>
<keyword evidence="7" id="KW-0521">NADP</keyword>
<dbReference type="STRING" id="78915.A0A4P9XV04"/>
<dbReference type="UniPathway" id="UPA00193"/>
<evidence type="ECO:0000256" key="8">
    <source>
        <dbReference type="ARBA" id="ARBA00023002"/>
    </source>
</evidence>
<dbReference type="NCBIfam" id="TIGR00676">
    <property type="entry name" value="fadh2"/>
    <property type="match status" value="1"/>
</dbReference>
<organism evidence="15 16">
    <name type="scientific">Thamnocephalis sphaerospora</name>
    <dbReference type="NCBI Taxonomy" id="78915"/>
    <lineage>
        <taxon>Eukaryota</taxon>
        <taxon>Fungi</taxon>
        <taxon>Fungi incertae sedis</taxon>
        <taxon>Zoopagomycota</taxon>
        <taxon>Zoopagomycotina</taxon>
        <taxon>Zoopagomycetes</taxon>
        <taxon>Zoopagales</taxon>
        <taxon>Sigmoideomycetaceae</taxon>
        <taxon>Thamnocephalis</taxon>
    </lineage>
</organism>
<gene>
    <name evidence="15" type="ORF">THASP1DRAFT_28785</name>
</gene>
<dbReference type="Gene3D" id="3.20.20.220">
    <property type="match status" value="1"/>
</dbReference>
<evidence type="ECO:0000256" key="3">
    <source>
        <dbReference type="ARBA" id="ARBA00006743"/>
    </source>
</evidence>
<evidence type="ECO:0000313" key="16">
    <source>
        <dbReference type="Proteomes" id="UP000271241"/>
    </source>
</evidence>
<dbReference type="Pfam" id="PF21895">
    <property type="entry name" value="MTHFR_C"/>
    <property type="match status" value="1"/>
</dbReference>
<dbReference type="OrthoDB" id="16284at2759"/>
<evidence type="ECO:0000256" key="9">
    <source>
        <dbReference type="ARBA" id="ARBA00023027"/>
    </source>
</evidence>
<evidence type="ECO:0000313" key="15">
    <source>
        <dbReference type="EMBL" id="RKP09411.1"/>
    </source>
</evidence>
<evidence type="ECO:0000256" key="12">
    <source>
        <dbReference type="ARBA" id="ARBA00034529"/>
    </source>
</evidence>
<dbReference type="PANTHER" id="PTHR45754:SF3">
    <property type="entry name" value="METHYLENETETRAHYDROFOLATE REDUCTASE (NADPH)"/>
    <property type="match status" value="1"/>
</dbReference>
<dbReference type="GO" id="GO:0035999">
    <property type="term" value="P:tetrahydrofolate interconversion"/>
    <property type="evidence" value="ECO:0007669"/>
    <property type="project" value="UniProtKB-UniPathway"/>
</dbReference>
<evidence type="ECO:0000259" key="14">
    <source>
        <dbReference type="Pfam" id="PF21895"/>
    </source>
</evidence>
<dbReference type="NCBIfam" id="TIGR00677">
    <property type="entry name" value="fadh2_euk"/>
    <property type="match status" value="1"/>
</dbReference>
<keyword evidence="4" id="KW-0028">Amino-acid biosynthesis</keyword>
<reference evidence="16" key="1">
    <citation type="journal article" date="2018" name="Nat. Microbiol.">
        <title>Leveraging single-cell genomics to expand the fungal tree of life.</title>
        <authorList>
            <person name="Ahrendt S.R."/>
            <person name="Quandt C.A."/>
            <person name="Ciobanu D."/>
            <person name="Clum A."/>
            <person name="Salamov A."/>
            <person name="Andreopoulos B."/>
            <person name="Cheng J.F."/>
            <person name="Woyke T."/>
            <person name="Pelin A."/>
            <person name="Henrissat B."/>
            <person name="Reynolds N.K."/>
            <person name="Benny G.L."/>
            <person name="Smith M.E."/>
            <person name="James T.Y."/>
            <person name="Grigoriev I.V."/>
        </authorList>
    </citation>
    <scope>NUCLEOTIDE SEQUENCE [LARGE SCALE GENOMIC DNA]</scope>
    <source>
        <strain evidence="16">RSA 1356</strain>
    </source>
</reference>
<evidence type="ECO:0000256" key="7">
    <source>
        <dbReference type="ARBA" id="ARBA00022857"/>
    </source>
</evidence>
<evidence type="ECO:0000256" key="2">
    <source>
        <dbReference type="ARBA" id="ARBA00004777"/>
    </source>
</evidence>
<comment type="cofactor">
    <cofactor evidence="1">
        <name>FAD</name>
        <dbReference type="ChEBI" id="CHEBI:57692"/>
    </cofactor>
</comment>
<dbReference type="GO" id="GO:0071949">
    <property type="term" value="F:FAD binding"/>
    <property type="evidence" value="ECO:0007669"/>
    <property type="project" value="TreeGrafter"/>
</dbReference>
<feature type="domain" description="MTHFR SAM-binding regulatory" evidence="14">
    <location>
        <begin position="301"/>
        <end position="572"/>
    </location>
</feature>
<keyword evidence="8" id="KW-0560">Oxidoreductase</keyword>
<dbReference type="FunFam" id="3.20.20.220:FF:000002">
    <property type="entry name" value="Methylenetetrahydrofolate reductase"/>
    <property type="match status" value="1"/>
</dbReference>
<dbReference type="PANTHER" id="PTHR45754">
    <property type="entry name" value="METHYLENETETRAHYDROFOLATE REDUCTASE"/>
    <property type="match status" value="1"/>
</dbReference>
<keyword evidence="5" id="KW-0285">Flavoprotein</keyword>
<evidence type="ECO:0000256" key="1">
    <source>
        <dbReference type="ARBA" id="ARBA00001974"/>
    </source>
</evidence>
<protein>
    <recommendedName>
        <fullName evidence="12">methylenetetrahydrofolate reductase (NADH)</fullName>
        <ecNumber evidence="12">1.5.1.54</ecNumber>
    </recommendedName>
</protein>
<evidence type="ECO:0000256" key="11">
    <source>
        <dbReference type="ARBA" id="ARBA00034478"/>
    </source>
</evidence>
<dbReference type="GO" id="GO:0005829">
    <property type="term" value="C:cytosol"/>
    <property type="evidence" value="ECO:0007669"/>
    <property type="project" value="InterPro"/>
</dbReference>
<dbReference type="InterPro" id="IPR004621">
    <property type="entry name" value="Fadh2_euk"/>
</dbReference>
<dbReference type="InterPro" id="IPR003171">
    <property type="entry name" value="Mehydrof_redctse-like"/>
</dbReference>
<proteinExistence type="inferred from homology"/>
<dbReference type="Proteomes" id="UP000271241">
    <property type="component" value="Unassembled WGS sequence"/>
</dbReference>
<evidence type="ECO:0000256" key="13">
    <source>
        <dbReference type="RuleBase" id="RU004254"/>
    </source>
</evidence>
<evidence type="ECO:0000256" key="4">
    <source>
        <dbReference type="ARBA" id="ARBA00022605"/>
    </source>
</evidence>
<comment type="pathway">
    <text evidence="2 13">One-carbon metabolism; tetrahydrofolate interconversion.</text>
</comment>
<keyword evidence="16" id="KW-1185">Reference proteome</keyword>
<evidence type="ECO:0000256" key="10">
    <source>
        <dbReference type="ARBA" id="ARBA00023167"/>
    </source>
</evidence>
<keyword evidence="9" id="KW-0520">NAD</keyword>
<name>A0A4P9XV04_9FUNG</name>
<sequence length="587" mass="66654">MKITQKIAKAEKEKRPYWSFEYFPPKTHQGLLNLYDRLERMYRLGPEFIDVTWGAGGSTSELTLEICATAQTVYGLETCMHLTCTCMPREKVDDALRECKENGIQNILALRGDPPHGSDTWEACDGGFTHAVDLVRYIRQQYGDYFCIGVAGYPEGHTECESKELDMQYLKEKVEAGADYIVTQLFYDTDLFLNWVQECRRMGIQCPILPGIMPIQNFNGFKRMTTLSQTAVPQAIYDALEPIKDDDQAIKDYGIQLAIEMCKKIQAAGLTGFHFYTMNLERSVRLILEGLQFVAPVEVMRPLPWNPSKSRKREKESVRPIFWKNRARSYIQRTESWDEFPNGRWGDSSSPAFGELDGYGASIKQTRQDAIKLWKYPTTAEDVADLFARYCLGQLSALPWSDQPPMAETECIHDELARVNRLGYLTINSQPAVNGAKSSDAVFGWGPKHGYVYQKAYLEFFVSADRLPQLLQNIQKDPSVTFHAVNREGDLHSNAEAGAPIAVTWGVFPGKEIVQPTIVETASFLAWKDEAFQIWKQWAAVYEEDSATARLLEDINATWYLVNIVYNDFQAPVTAIFSLLNDGEKAL</sequence>
<keyword evidence="10" id="KW-0486">Methionine biosynthesis</keyword>
<keyword evidence="6" id="KW-0274">FAD</keyword>
<dbReference type="EMBL" id="KZ992515">
    <property type="protein sequence ID" value="RKP09411.1"/>
    <property type="molecule type" value="Genomic_DNA"/>
</dbReference>
<comment type="similarity">
    <text evidence="3">Belongs to the methylenetetrahydrofolate reductase family.</text>
</comment>
<dbReference type="AlphaFoldDB" id="A0A4P9XV04"/>
<dbReference type="SUPFAM" id="SSF51730">
    <property type="entry name" value="FAD-linked oxidoreductase"/>
    <property type="match status" value="1"/>
</dbReference>
<evidence type="ECO:0000256" key="5">
    <source>
        <dbReference type="ARBA" id="ARBA00022630"/>
    </source>
</evidence>
<dbReference type="GO" id="GO:0009086">
    <property type="term" value="P:methionine biosynthetic process"/>
    <property type="evidence" value="ECO:0007669"/>
    <property type="project" value="UniProtKB-KW"/>
</dbReference>
<dbReference type="InterPro" id="IPR029041">
    <property type="entry name" value="FAD-linked_oxidoreductase-like"/>
</dbReference>
<dbReference type="EC" id="1.5.1.54" evidence="12"/>
<dbReference type="GO" id="GO:0106312">
    <property type="term" value="F:methylenetetrahydrofolate reductase (NADH) activity"/>
    <property type="evidence" value="ECO:0007669"/>
    <property type="project" value="UniProtKB-EC"/>
</dbReference>
<accession>A0A4P9XV04</accession>
<dbReference type="InterPro" id="IPR004620">
    <property type="entry name" value="MTHF_reductase_bac"/>
</dbReference>